<evidence type="ECO:0000313" key="3">
    <source>
        <dbReference type="Proteomes" id="UP001328107"/>
    </source>
</evidence>
<dbReference type="Proteomes" id="UP001328107">
    <property type="component" value="Unassembled WGS sequence"/>
</dbReference>
<name>A0AAN5I8B3_9BILA</name>
<evidence type="ECO:0000256" key="1">
    <source>
        <dbReference type="SAM" id="SignalP"/>
    </source>
</evidence>
<dbReference type="EMBL" id="BTRK01000005">
    <property type="protein sequence ID" value="GMR56308.1"/>
    <property type="molecule type" value="Genomic_DNA"/>
</dbReference>
<feature type="non-terminal residue" evidence="2">
    <location>
        <position position="1"/>
    </location>
</feature>
<keyword evidence="3" id="KW-1185">Reference proteome</keyword>
<reference evidence="3" key="1">
    <citation type="submission" date="2022-10" db="EMBL/GenBank/DDBJ databases">
        <title>Genome assembly of Pristionchus species.</title>
        <authorList>
            <person name="Yoshida K."/>
            <person name="Sommer R.J."/>
        </authorList>
    </citation>
    <scope>NUCLEOTIDE SEQUENCE [LARGE SCALE GENOMIC DNA]</scope>
    <source>
        <strain evidence="3">RS5460</strain>
    </source>
</reference>
<feature type="signal peptide" evidence="1">
    <location>
        <begin position="1"/>
        <end position="17"/>
    </location>
</feature>
<comment type="caution">
    <text evidence="2">The sequence shown here is derived from an EMBL/GenBank/DDBJ whole genome shotgun (WGS) entry which is preliminary data.</text>
</comment>
<dbReference type="AlphaFoldDB" id="A0AAN5I8B3"/>
<evidence type="ECO:0008006" key="4">
    <source>
        <dbReference type="Google" id="ProtNLM"/>
    </source>
</evidence>
<sequence>FFFKILLLLHMISHKYIDYSSYKHMLDIPAYTLVDEGSERLWEDLKQHVRDLGWTATDNTVLWATPQLESTKCVFARRDDDGSMLGSCLWSEHEGIAWVGFYITIPSIRGCGLGREIWARTMERMRKKQLVIGLRAAGSMREKYASSVTPFEVSRIRKHILSLEHMKEFCARFDTPSGCLRMYGELTEEQQRDLRRFDREVTGRDRFDWICKLIKSPESQVAVLINDSKVCAYAAVSTVGHAERNMFKLGPCYASSVSEFAVLTKRLLQWVEKYPTGARIVLGILSGSAGERELEDVLGHRTGDAEMVALFSEAIEARMNLGKCYVPNNAHCHYDA</sequence>
<proteinExistence type="predicted"/>
<gene>
    <name evidence="2" type="ORF">PMAYCL1PPCAC_26503</name>
</gene>
<feature type="chain" id="PRO_5042876638" description="N-acetyltransferase domain-containing protein" evidence="1">
    <location>
        <begin position="18"/>
        <end position="336"/>
    </location>
</feature>
<dbReference type="Gene3D" id="3.40.630.30">
    <property type="match status" value="1"/>
</dbReference>
<keyword evidence="1" id="KW-0732">Signal</keyword>
<protein>
    <recommendedName>
        <fullName evidence="4">N-acetyltransferase domain-containing protein</fullName>
    </recommendedName>
</protein>
<dbReference type="InterPro" id="IPR052729">
    <property type="entry name" value="Acyl/Acetyltrans_Enzymes"/>
</dbReference>
<dbReference type="InterPro" id="IPR016181">
    <property type="entry name" value="Acyl_CoA_acyltransferase"/>
</dbReference>
<dbReference type="PANTHER" id="PTHR47237:SF1">
    <property type="entry name" value="SLL0310 PROTEIN"/>
    <property type="match status" value="1"/>
</dbReference>
<evidence type="ECO:0000313" key="2">
    <source>
        <dbReference type="EMBL" id="GMR56308.1"/>
    </source>
</evidence>
<dbReference type="SUPFAM" id="SSF55729">
    <property type="entry name" value="Acyl-CoA N-acyltransferases (Nat)"/>
    <property type="match status" value="1"/>
</dbReference>
<dbReference type="PANTHER" id="PTHR47237">
    <property type="entry name" value="SLL0310 PROTEIN"/>
    <property type="match status" value="1"/>
</dbReference>
<accession>A0AAN5I8B3</accession>
<organism evidence="2 3">
    <name type="scientific">Pristionchus mayeri</name>
    <dbReference type="NCBI Taxonomy" id="1317129"/>
    <lineage>
        <taxon>Eukaryota</taxon>
        <taxon>Metazoa</taxon>
        <taxon>Ecdysozoa</taxon>
        <taxon>Nematoda</taxon>
        <taxon>Chromadorea</taxon>
        <taxon>Rhabditida</taxon>
        <taxon>Rhabditina</taxon>
        <taxon>Diplogasteromorpha</taxon>
        <taxon>Diplogasteroidea</taxon>
        <taxon>Neodiplogasteridae</taxon>
        <taxon>Pristionchus</taxon>
    </lineage>
</organism>